<reference evidence="2 3" key="1">
    <citation type="journal article" date="2014" name="Genome Announc.">
        <title>Draft Genome Sequences of Marine Flavobacterium Nonlabens Strains NR17, NR24, NR27, NR32, NR33, and Ara13.</title>
        <authorList>
            <person name="Nakanishi M."/>
            <person name="Meirelles P."/>
            <person name="Suzuki R."/>
            <person name="Takatani N."/>
            <person name="Mino S."/>
            <person name="Suda W."/>
            <person name="Oshima K."/>
            <person name="Hattori M."/>
            <person name="Ohkuma M."/>
            <person name="Hosokawa M."/>
            <person name="Miyashita K."/>
            <person name="Thompson F.L."/>
            <person name="Niwa A."/>
            <person name="Sawabe T."/>
            <person name="Sawabe T."/>
        </authorList>
    </citation>
    <scope>NUCLEOTIDE SEQUENCE [LARGE SCALE GENOMIC DNA]</scope>
    <source>
        <strain evidence="3">JCM19296</strain>
    </source>
</reference>
<dbReference type="SUPFAM" id="SSF49299">
    <property type="entry name" value="PKD domain"/>
    <property type="match status" value="1"/>
</dbReference>
<dbReference type="PROSITE" id="PS51257">
    <property type="entry name" value="PROKAR_LIPOPROTEIN"/>
    <property type="match status" value="1"/>
</dbReference>
<name>A0A081D955_NONUL</name>
<accession>A0A081D955</accession>
<evidence type="ECO:0008006" key="4">
    <source>
        <dbReference type="Google" id="ProtNLM"/>
    </source>
</evidence>
<comment type="caution">
    <text evidence="2">The sequence shown here is derived from an EMBL/GenBank/DDBJ whole genome shotgun (WGS) entry which is preliminary data.</text>
</comment>
<evidence type="ECO:0000256" key="1">
    <source>
        <dbReference type="SAM" id="SignalP"/>
    </source>
</evidence>
<dbReference type="Gene3D" id="2.60.120.260">
    <property type="entry name" value="Galactose-binding domain-like"/>
    <property type="match status" value="3"/>
</dbReference>
<dbReference type="InterPro" id="IPR008979">
    <property type="entry name" value="Galactose-bd-like_sf"/>
</dbReference>
<evidence type="ECO:0000313" key="3">
    <source>
        <dbReference type="Proteomes" id="UP000028980"/>
    </source>
</evidence>
<dbReference type="Proteomes" id="UP000028980">
    <property type="component" value="Unassembled WGS sequence"/>
</dbReference>
<gene>
    <name evidence="2" type="ORF">JCM19296_1043</name>
</gene>
<protein>
    <recommendedName>
        <fullName evidence="4">Glycosyl hydrolase</fullName>
    </recommendedName>
</protein>
<dbReference type="InterPro" id="IPR035986">
    <property type="entry name" value="PKD_dom_sf"/>
</dbReference>
<proteinExistence type="predicted"/>
<dbReference type="SUPFAM" id="SSF49785">
    <property type="entry name" value="Galactose-binding domain-like"/>
    <property type="match status" value="1"/>
</dbReference>
<organism evidence="2 3">
    <name type="scientific">Nonlabens ulvanivorans</name>
    <name type="common">Persicivirga ulvanivorans</name>
    <dbReference type="NCBI Taxonomy" id="906888"/>
    <lineage>
        <taxon>Bacteria</taxon>
        <taxon>Pseudomonadati</taxon>
        <taxon>Bacteroidota</taxon>
        <taxon>Flavobacteriia</taxon>
        <taxon>Flavobacteriales</taxon>
        <taxon>Flavobacteriaceae</taxon>
        <taxon>Nonlabens</taxon>
    </lineage>
</organism>
<dbReference type="AlphaFoldDB" id="A0A081D955"/>
<feature type="signal peptide" evidence="1">
    <location>
        <begin position="1"/>
        <end position="22"/>
    </location>
</feature>
<sequence>MKKTFYFLSVLLLAIMAVVSCTEDDLTEQVQNLAAPQELDITFNILQDNSGMVTLTPSASGAASFELYYGDDTEESIELLPGESAERIYSEGNYPIRLVATSINGKISEITKDLLVSFRAPENLVISIVDDPNSSFGIVVSATADFATMFEVTFGEDATLPAQNLATDGETGYVYNSIGDYVVTVTAFSGGAATTMGTETVSIIDPFLLPIDFESATLAYNFIDFGGAASAKVANPDLAGNNSAFVAETTKTAGAQVFAGTVIELDEAIDFTTFQKIKLDSWSPLPAGAIVKMKLENALDSNISTELDVPTAATSSWETLIFDFSAADLTQQYQKVIVFYDFGNAGNSNTFYFDNIELTDQSPIALELPLDFESTLLTYNFDNFGGANTSLVSNPDISGLNTSATVGNLNKSNGSQVWAGSFIELDNPIDFSLMQMISIKTWSPQSGITVKMKLENLADPNINVEVDVVNTVANAWEELTFDFTGVNNANNYQRVVVFFDFGNAGAGTDYYFDDIALTDGMASLELPVTFEDATLNYSFTDFGGAATSVIANPDATGANTTAMVANLNKSSGSQVWAGSFIELDAPIDFTSLQKIKLKTWSPQSGIVVKMKLENSADSNINVEVDVTNTVANGWEELTFDFTGINSSNDYQKIVVFFDFGTAGTGTDYYFDEIELTN</sequence>
<feature type="chain" id="PRO_5001756610" description="Glycosyl hydrolase" evidence="1">
    <location>
        <begin position="23"/>
        <end position="677"/>
    </location>
</feature>
<evidence type="ECO:0000313" key="2">
    <source>
        <dbReference type="EMBL" id="GAK75451.1"/>
    </source>
</evidence>
<dbReference type="EMBL" id="BBLG01000002">
    <property type="protein sequence ID" value="GAK75451.1"/>
    <property type="molecule type" value="Genomic_DNA"/>
</dbReference>
<keyword evidence="1" id="KW-0732">Signal</keyword>